<dbReference type="InterPro" id="IPR000403">
    <property type="entry name" value="PI3/4_kinase_cat_dom"/>
</dbReference>
<dbReference type="eggNOG" id="KOG0903">
    <property type="taxonomic scope" value="Eukaryota"/>
</dbReference>
<feature type="domain" description="PI3K/PI4K catalytic" evidence="5">
    <location>
        <begin position="35"/>
        <end position="302"/>
    </location>
</feature>
<dbReference type="GO" id="GO:0004430">
    <property type="term" value="F:1-phosphatidylinositol 4-kinase activity"/>
    <property type="evidence" value="ECO:0007669"/>
    <property type="project" value="UniProtKB-EC"/>
</dbReference>
<proteinExistence type="predicted"/>
<dbReference type="GeneID" id="25908923"/>
<reference evidence="6 7" key="1">
    <citation type="submission" date="2011-02" db="EMBL/GenBank/DDBJ databases">
        <title>The Genome Sequence of Sphaeroforma arctica JP610.</title>
        <authorList>
            <consortium name="The Broad Institute Genome Sequencing Platform"/>
            <person name="Russ C."/>
            <person name="Cuomo C."/>
            <person name="Young S.K."/>
            <person name="Zeng Q."/>
            <person name="Gargeya S."/>
            <person name="Alvarado L."/>
            <person name="Berlin A."/>
            <person name="Chapman S.B."/>
            <person name="Chen Z."/>
            <person name="Freedman E."/>
            <person name="Gellesch M."/>
            <person name="Goldberg J."/>
            <person name="Griggs A."/>
            <person name="Gujja S."/>
            <person name="Heilman E."/>
            <person name="Heiman D."/>
            <person name="Howarth C."/>
            <person name="Mehta T."/>
            <person name="Neiman D."/>
            <person name="Pearson M."/>
            <person name="Roberts A."/>
            <person name="Saif S."/>
            <person name="Shea T."/>
            <person name="Shenoy N."/>
            <person name="Sisk P."/>
            <person name="Stolte C."/>
            <person name="Sykes S."/>
            <person name="White J."/>
            <person name="Yandava C."/>
            <person name="Burger G."/>
            <person name="Gray M.W."/>
            <person name="Holland P.W.H."/>
            <person name="King N."/>
            <person name="Lang F.B.F."/>
            <person name="Roger A.J."/>
            <person name="Ruiz-Trillo I."/>
            <person name="Haas B."/>
            <person name="Nusbaum C."/>
            <person name="Birren B."/>
        </authorList>
    </citation>
    <scope>NUCLEOTIDE SEQUENCE [LARGE SCALE GENOMIC DNA]</scope>
    <source>
        <strain evidence="6 7">JP610</strain>
    </source>
</reference>
<dbReference type="SMART" id="SM00146">
    <property type="entry name" value="PI3Kc"/>
    <property type="match status" value="1"/>
</dbReference>
<dbReference type="GO" id="GO:0005737">
    <property type="term" value="C:cytoplasm"/>
    <property type="evidence" value="ECO:0007669"/>
    <property type="project" value="TreeGrafter"/>
</dbReference>
<keyword evidence="4" id="KW-0418">Kinase</keyword>
<organism evidence="6 7">
    <name type="scientific">Sphaeroforma arctica JP610</name>
    <dbReference type="NCBI Taxonomy" id="667725"/>
    <lineage>
        <taxon>Eukaryota</taxon>
        <taxon>Ichthyosporea</taxon>
        <taxon>Ichthyophonida</taxon>
        <taxon>Sphaeroforma</taxon>
    </lineage>
</organism>
<dbReference type="SUPFAM" id="SSF56112">
    <property type="entry name" value="Protein kinase-like (PK-like)"/>
    <property type="match status" value="1"/>
</dbReference>
<evidence type="ECO:0000256" key="4">
    <source>
        <dbReference type="ARBA" id="ARBA00022777"/>
    </source>
</evidence>
<keyword evidence="3" id="KW-0808">Transferase</keyword>
<dbReference type="OrthoDB" id="10264149at2759"/>
<dbReference type="Gene3D" id="3.30.1010.10">
    <property type="entry name" value="Phosphatidylinositol 3-kinase Catalytic Subunit, Chain A, domain 4"/>
    <property type="match status" value="1"/>
</dbReference>
<dbReference type="PROSITE" id="PS50290">
    <property type="entry name" value="PI3_4_KINASE_3"/>
    <property type="match status" value="1"/>
</dbReference>
<dbReference type="InterPro" id="IPR015433">
    <property type="entry name" value="PI3/4_kinase"/>
</dbReference>
<dbReference type="InterPro" id="IPR057754">
    <property type="entry name" value="PI4-kinase_beta/PIK1_cat"/>
</dbReference>
<evidence type="ECO:0000256" key="2">
    <source>
        <dbReference type="ARBA" id="ARBA00012169"/>
    </source>
</evidence>
<dbReference type="Gene3D" id="1.10.1070.11">
    <property type="entry name" value="Phosphatidylinositol 3-/4-kinase, catalytic domain"/>
    <property type="match status" value="1"/>
</dbReference>
<accession>A0A0L0FR77</accession>
<dbReference type="PANTHER" id="PTHR10048:SF22">
    <property type="entry name" value="PHOSPHATIDYLINOSITOL 4-KINASE BETA"/>
    <property type="match status" value="1"/>
</dbReference>
<name>A0A0L0FR77_9EUKA</name>
<dbReference type="GO" id="GO:0046854">
    <property type="term" value="P:phosphatidylinositol phosphate biosynthetic process"/>
    <property type="evidence" value="ECO:0007669"/>
    <property type="project" value="InterPro"/>
</dbReference>
<dbReference type="InterPro" id="IPR036940">
    <property type="entry name" value="PI3/4_kinase_cat_sf"/>
</dbReference>
<evidence type="ECO:0000313" key="6">
    <source>
        <dbReference type="EMBL" id="KNC79184.1"/>
    </source>
</evidence>
<dbReference type="FunFam" id="1.10.1070.11:FF:000016">
    <property type="entry name" value="PIK1p Phosphatidylinositol 4-kinase"/>
    <property type="match status" value="1"/>
</dbReference>
<dbReference type="STRING" id="667725.A0A0L0FR77"/>
<dbReference type="GO" id="GO:0048015">
    <property type="term" value="P:phosphatidylinositol-mediated signaling"/>
    <property type="evidence" value="ECO:0007669"/>
    <property type="project" value="TreeGrafter"/>
</dbReference>
<dbReference type="PROSITE" id="PS00915">
    <property type="entry name" value="PI3_4_KINASE_1"/>
    <property type="match status" value="1"/>
</dbReference>
<keyword evidence="7" id="KW-1185">Reference proteome</keyword>
<evidence type="ECO:0000313" key="7">
    <source>
        <dbReference type="Proteomes" id="UP000054560"/>
    </source>
</evidence>
<evidence type="ECO:0000259" key="5">
    <source>
        <dbReference type="PROSITE" id="PS50290"/>
    </source>
</evidence>
<comment type="catalytic activity">
    <reaction evidence="1">
        <text>a 1,2-diacyl-sn-glycero-3-phospho-(1D-myo-inositol) + ATP = a 1,2-diacyl-sn-glycero-3-phospho-(1D-myo-inositol 4-phosphate) + ADP + H(+)</text>
        <dbReference type="Rhea" id="RHEA:19877"/>
        <dbReference type="ChEBI" id="CHEBI:15378"/>
        <dbReference type="ChEBI" id="CHEBI:30616"/>
        <dbReference type="ChEBI" id="CHEBI:57880"/>
        <dbReference type="ChEBI" id="CHEBI:58178"/>
        <dbReference type="ChEBI" id="CHEBI:456216"/>
        <dbReference type="EC" id="2.7.1.67"/>
    </reaction>
</comment>
<sequence length="317" mass="36691">MGDAMDVMICERFIPMKSQSVRRVILYDDVVKLKEPWEIKRERVRTASPYGHLRNWNVLSVIVKSGDDLRQDVLASQLLLQFELIWKTEKVDLWLRPVRAMITSNNSGIIETIHDAISIHSIKKHNNGSLYEYFVQEYGPVGCPRWNKAQYNFIQSMAAYSLVAYFLQIKDRHNGNIMLTRDGHLVHIDFGYFISSSPRNMGFESAPFKLTTEFVQVMGGVDSPGYRKFRDLLFIGFVTAKKHMENILVLVDIMQKGSDLPCFVAGLECRRLMKERFFHSETEHNLKLLVNGLVDRSLDAMSTVLYDNYQYYTNGIL</sequence>
<dbReference type="GO" id="GO:0016020">
    <property type="term" value="C:membrane"/>
    <property type="evidence" value="ECO:0007669"/>
    <property type="project" value="TreeGrafter"/>
</dbReference>
<dbReference type="Proteomes" id="UP000054560">
    <property type="component" value="Unassembled WGS sequence"/>
</dbReference>
<dbReference type="RefSeq" id="XP_014153086.1">
    <property type="nucleotide sequence ID" value="XM_014297611.1"/>
</dbReference>
<dbReference type="PANTHER" id="PTHR10048">
    <property type="entry name" value="PHOSPHATIDYLINOSITOL KINASE"/>
    <property type="match status" value="1"/>
</dbReference>
<gene>
    <name evidence="6" type="ORF">SARC_08419</name>
</gene>
<dbReference type="EMBL" id="KQ242351">
    <property type="protein sequence ID" value="KNC79184.1"/>
    <property type="molecule type" value="Genomic_DNA"/>
</dbReference>
<dbReference type="AlphaFoldDB" id="A0A0L0FR77"/>
<dbReference type="Pfam" id="PF00454">
    <property type="entry name" value="PI3_PI4_kinase"/>
    <property type="match status" value="1"/>
</dbReference>
<dbReference type="CDD" id="cd05168">
    <property type="entry name" value="PI4Kc_III_beta"/>
    <property type="match status" value="1"/>
</dbReference>
<evidence type="ECO:0000256" key="1">
    <source>
        <dbReference type="ARBA" id="ARBA00001686"/>
    </source>
</evidence>
<dbReference type="EC" id="2.7.1.67" evidence="2"/>
<dbReference type="InterPro" id="IPR011009">
    <property type="entry name" value="Kinase-like_dom_sf"/>
</dbReference>
<dbReference type="InterPro" id="IPR018936">
    <property type="entry name" value="PI3/4_kinase_CS"/>
</dbReference>
<protein>
    <recommendedName>
        <fullName evidence="2">1-phosphatidylinositol 4-kinase</fullName>
        <ecNumber evidence="2">2.7.1.67</ecNumber>
    </recommendedName>
</protein>
<evidence type="ECO:0000256" key="3">
    <source>
        <dbReference type="ARBA" id="ARBA00022679"/>
    </source>
</evidence>